<proteinExistence type="predicted"/>
<feature type="region of interest" description="Disordered" evidence="1">
    <location>
        <begin position="119"/>
        <end position="149"/>
    </location>
</feature>
<feature type="region of interest" description="Disordered" evidence="1">
    <location>
        <begin position="64"/>
        <end position="91"/>
    </location>
</feature>
<name>A0A2J6SL91_9HELO</name>
<dbReference type="EMBL" id="KZ613912">
    <property type="protein sequence ID" value="PMD51542.1"/>
    <property type="molecule type" value="Genomic_DNA"/>
</dbReference>
<organism evidence="2 3">
    <name type="scientific">Hyaloscypha bicolor E</name>
    <dbReference type="NCBI Taxonomy" id="1095630"/>
    <lineage>
        <taxon>Eukaryota</taxon>
        <taxon>Fungi</taxon>
        <taxon>Dikarya</taxon>
        <taxon>Ascomycota</taxon>
        <taxon>Pezizomycotina</taxon>
        <taxon>Leotiomycetes</taxon>
        <taxon>Helotiales</taxon>
        <taxon>Hyaloscyphaceae</taxon>
        <taxon>Hyaloscypha</taxon>
        <taxon>Hyaloscypha bicolor</taxon>
    </lineage>
</organism>
<dbReference type="GeneID" id="36589826"/>
<protein>
    <submittedName>
        <fullName evidence="2">Uncharacterized protein</fullName>
    </submittedName>
</protein>
<evidence type="ECO:0000313" key="3">
    <source>
        <dbReference type="Proteomes" id="UP000235371"/>
    </source>
</evidence>
<dbReference type="AlphaFoldDB" id="A0A2J6SL91"/>
<gene>
    <name evidence="2" type="ORF">K444DRAFT_620639</name>
</gene>
<reference evidence="2 3" key="1">
    <citation type="submission" date="2016-04" db="EMBL/GenBank/DDBJ databases">
        <title>A degradative enzymes factory behind the ericoid mycorrhizal symbiosis.</title>
        <authorList>
            <consortium name="DOE Joint Genome Institute"/>
            <person name="Martino E."/>
            <person name="Morin E."/>
            <person name="Grelet G."/>
            <person name="Kuo A."/>
            <person name="Kohler A."/>
            <person name="Daghino S."/>
            <person name="Barry K."/>
            <person name="Choi C."/>
            <person name="Cichocki N."/>
            <person name="Clum A."/>
            <person name="Copeland A."/>
            <person name="Hainaut M."/>
            <person name="Haridas S."/>
            <person name="Labutti K."/>
            <person name="Lindquist E."/>
            <person name="Lipzen A."/>
            <person name="Khouja H.-R."/>
            <person name="Murat C."/>
            <person name="Ohm R."/>
            <person name="Olson A."/>
            <person name="Spatafora J."/>
            <person name="Veneault-Fourrey C."/>
            <person name="Henrissat B."/>
            <person name="Grigoriev I."/>
            <person name="Martin F."/>
            <person name="Perotto S."/>
        </authorList>
    </citation>
    <scope>NUCLEOTIDE SEQUENCE [LARGE SCALE GENOMIC DNA]</scope>
    <source>
        <strain evidence="2 3">E</strain>
    </source>
</reference>
<feature type="compositionally biased region" description="Low complexity" evidence="1">
    <location>
        <begin position="37"/>
        <end position="51"/>
    </location>
</feature>
<evidence type="ECO:0000313" key="2">
    <source>
        <dbReference type="EMBL" id="PMD51542.1"/>
    </source>
</evidence>
<dbReference type="OrthoDB" id="5336357at2759"/>
<keyword evidence="3" id="KW-1185">Reference proteome</keyword>
<evidence type="ECO:0000256" key="1">
    <source>
        <dbReference type="SAM" id="MobiDB-lite"/>
    </source>
</evidence>
<dbReference type="STRING" id="1095630.A0A2J6SL91"/>
<accession>A0A2J6SL91</accession>
<sequence length="267" mass="28766">MGILATSFQSNFQPTAFSITHPQPSTMVLKRKRSDSEISSSSSLLSSPPSASMMHIDSYHSISQPSLFSARTRKRHRDNRPAESDVHRMRPSFPSAQSLALIPSAEHTLSLLYSAQQTPQSQFQAPTPFQPQQPVESLPASNQSTQQSTLHSFWAIPSSLRQSSPSSNASSSANTPSTTSAMNAFFQATHCENCNSSLNPSVDAGGDAMDVDMMMDIDMDGGNHCCTSCGKQVCQSCSVSNLGADKKCLHCAGRKAWIGGIGWCDQD</sequence>
<feature type="compositionally biased region" description="Low complexity" evidence="1">
    <location>
        <begin position="119"/>
        <end position="134"/>
    </location>
</feature>
<feature type="region of interest" description="Disordered" evidence="1">
    <location>
        <begin position="32"/>
        <end position="51"/>
    </location>
</feature>
<feature type="compositionally biased region" description="Polar residues" evidence="1">
    <location>
        <begin position="139"/>
        <end position="149"/>
    </location>
</feature>
<dbReference type="InParanoid" id="A0A2J6SL91"/>
<feature type="compositionally biased region" description="Basic and acidic residues" evidence="1">
    <location>
        <begin position="79"/>
        <end position="88"/>
    </location>
</feature>
<dbReference type="RefSeq" id="XP_024728446.1">
    <property type="nucleotide sequence ID" value="XM_024881749.1"/>
</dbReference>
<dbReference type="Proteomes" id="UP000235371">
    <property type="component" value="Unassembled WGS sequence"/>
</dbReference>